<dbReference type="PANTHER" id="PTHR43298:SF2">
    <property type="entry name" value="FMN_FAD EXPORTER YEEO-RELATED"/>
    <property type="match status" value="1"/>
</dbReference>
<keyword evidence="3" id="KW-0050">Antiport</keyword>
<feature type="transmembrane region" description="Helical" evidence="10">
    <location>
        <begin position="357"/>
        <end position="376"/>
    </location>
</feature>
<dbReference type="GO" id="GO:0015297">
    <property type="term" value="F:antiporter activity"/>
    <property type="evidence" value="ECO:0007669"/>
    <property type="project" value="UniProtKB-KW"/>
</dbReference>
<feature type="transmembrane region" description="Helical" evidence="10">
    <location>
        <begin position="20"/>
        <end position="40"/>
    </location>
</feature>
<feature type="transmembrane region" description="Helical" evidence="10">
    <location>
        <begin position="55"/>
        <end position="78"/>
    </location>
</feature>
<organism evidence="11 12">
    <name type="scientific">Conchiformibius steedae</name>
    <dbReference type="NCBI Taxonomy" id="153493"/>
    <lineage>
        <taxon>Bacteria</taxon>
        <taxon>Pseudomonadati</taxon>
        <taxon>Pseudomonadota</taxon>
        <taxon>Betaproteobacteria</taxon>
        <taxon>Neisseriales</taxon>
        <taxon>Neisseriaceae</taxon>
        <taxon>Conchiformibius</taxon>
    </lineage>
</organism>
<keyword evidence="7" id="KW-0406">Ion transport</keyword>
<dbReference type="Proteomes" id="UP000269923">
    <property type="component" value="Unassembled WGS sequence"/>
</dbReference>
<dbReference type="NCBIfam" id="TIGR00797">
    <property type="entry name" value="matE"/>
    <property type="match status" value="1"/>
</dbReference>
<evidence type="ECO:0000313" key="12">
    <source>
        <dbReference type="Proteomes" id="UP000269923"/>
    </source>
</evidence>
<keyword evidence="8 10" id="KW-0472">Membrane</keyword>
<dbReference type="InterPro" id="IPR002528">
    <property type="entry name" value="MATE_fam"/>
</dbReference>
<feature type="transmembrane region" description="Helical" evidence="10">
    <location>
        <begin position="322"/>
        <end position="345"/>
    </location>
</feature>
<evidence type="ECO:0000256" key="7">
    <source>
        <dbReference type="ARBA" id="ARBA00023065"/>
    </source>
</evidence>
<dbReference type="InterPro" id="IPR050222">
    <property type="entry name" value="MATE_MdtK"/>
</dbReference>
<keyword evidence="2" id="KW-0813">Transport</keyword>
<keyword evidence="5 10" id="KW-0812">Transmembrane</keyword>
<evidence type="ECO:0000256" key="3">
    <source>
        <dbReference type="ARBA" id="ARBA00022449"/>
    </source>
</evidence>
<reference evidence="11 12" key="1">
    <citation type="submission" date="2018-11" db="EMBL/GenBank/DDBJ databases">
        <title>Genomes From Bacteria Associated with the Canine Oral Cavity: a Test Case for Automated Genome-Based Taxonomic Assignment.</title>
        <authorList>
            <person name="Coil D.A."/>
            <person name="Jospin G."/>
            <person name="Darling A.E."/>
            <person name="Wallis C."/>
            <person name="Davis I.J."/>
            <person name="Harris S."/>
            <person name="Eisen J.A."/>
            <person name="Holcombe L.J."/>
            <person name="O'Flynn C."/>
        </authorList>
    </citation>
    <scope>NUCLEOTIDE SEQUENCE [LARGE SCALE GENOMIC DNA]</scope>
    <source>
        <strain evidence="11 12">COT-280</strain>
    </source>
</reference>
<dbReference type="PIRSF" id="PIRSF006603">
    <property type="entry name" value="DinF"/>
    <property type="match status" value="1"/>
</dbReference>
<feature type="transmembrane region" description="Helical" evidence="10">
    <location>
        <begin position="422"/>
        <end position="447"/>
    </location>
</feature>
<feature type="transmembrane region" description="Helical" evidence="10">
    <location>
        <begin position="285"/>
        <end position="310"/>
    </location>
</feature>
<evidence type="ECO:0000256" key="1">
    <source>
        <dbReference type="ARBA" id="ARBA00004429"/>
    </source>
</evidence>
<dbReference type="GO" id="GO:0005886">
    <property type="term" value="C:plasma membrane"/>
    <property type="evidence" value="ECO:0007669"/>
    <property type="project" value="UniProtKB-SubCell"/>
</dbReference>
<comment type="caution">
    <text evidence="11">The sequence shown here is derived from an EMBL/GenBank/DDBJ whole genome shotgun (WGS) entry which is preliminary data.</text>
</comment>
<feature type="transmembrane region" description="Helical" evidence="10">
    <location>
        <begin position="397"/>
        <end position="416"/>
    </location>
</feature>
<evidence type="ECO:0000256" key="4">
    <source>
        <dbReference type="ARBA" id="ARBA00022475"/>
    </source>
</evidence>
<comment type="subcellular location">
    <subcellularLocation>
        <location evidence="1">Cell inner membrane</location>
        <topology evidence="1">Multi-pass membrane protein</topology>
    </subcellularLocation>
</comment>
<evidence type="ECO:0000256" key="8">
    <source>
        <dbReference type="ARBA" id="ARBA00023136"/>
    </source>
</evidence>
<accession>A0A3P2A136</accession>
<keyword evidence="4" id="KW-1003">Cell membrane</keyword>
<dbReference type="GO" id="GO:0042910">
    <property type="term" value="F:xenobiotic transmembrane transporter activity"/>
    <property type="evidence" value="ECO:0007669"/>
    <property type="project" value="InterPro"/>
</dbReference>
<sequence length="459" mass="49745">MLFGLNRYSRHRFGKETRMLLALALPMMSAQIAAVGVGVVDTAMAGGAGKDDLTAVALGTSVFVTLLVTFIGIMNALNPMIAQQYGAGERENIGETARQGLWFGLALGTAGMLGMWLAIHPLQAYLNMTDAIETMLGDYVFYTALALPAAMLYRALYAYASSLGKTQAIMWISWAALLLNIPFNYVFVYGKLGMPAMGGAGCGVATALVFWFNAAALWLYVSKARFFAPFALTARFSRPNKTVLKQIWQLGWPIGFSYFLEVSLFSFIVWLIARLGEDTVAAQQITLNIGSITYMVPSAIGAAATVRVGYCVGLRRFEQARYVSGVTLALSVGAAAVCMAVLWLLRGVLPQFYTNDADVMAIAAQLLVLCAVMQLFDFIQCAASYALRGYKITRGPMLIHAVAFWGLGLLPGWWLAYGVADMGIYGFWTALIGSLAAAAVALVWYLARCSDWAARHRAL</sequence>
<evidence type="ECO:0000256" key="10">
    <source>
        <dbReference type="SAM" id="Phobius"/>
    </source>
</evidence>
<feature type="transmembrane region" description="Helical" evidence="10">
    <location>
        <begin position="168"/>
        <end position="190"/>
    </location>
</feature>
<evidence type="ECO:0000256" key="6">
    <source>
        <dbReference type="ARBA" id="ARBA00022989"/>
    </source>
</evidence>
<dbReference type="EMBL" id="RQYC01000022">
    <property type="protein sequence ID" value="RRD89131.1"/>
    <property type="molecule type" value="Genomic_DNA"/>
</dbReference>
<dbReference type="InterPro" id="IPR048279">
    <property type="entry name" value="MdtK-like"/>
</dbReference>
<evidence type="ECO:0000256" key="9">
    <source>
        <dbReference type="ARBA" id="ARBA00031636"/>
    </source>
</evidence>
<proteinExistence type="predicted"/>
<gene>
    <name evidence="11" type="ORF">EII21_09780</name>
</gene>
<evidence type="ECO:0000256" key="2">
    <source>
        <dbReference type="ARBA" id="ARBA00022448"/>
    </source>
</evidence>
<name>A0A3P2A136_9NEIS</name>
<feature type="transmembrane region" description="Helical" evidence="10">
    <location>
        <begin position="196"/>
        <end position="221"/>
    </location>
</feature>
<protein>
    <recommendedName>
        <fullName evidence="9">Multidrug-efflux transporter</fullName>
    </recommendedName>
</protein>
<dbReference type="OrthoDB" id="9780160at2"/>
<dbReference type="AlphaFoldDB" id="A0A3P2A136"/>
<keyword evidence="12" id="KW-1185">Reference proteome</keyword>
<dbReference type="GO" id="GO:0006811">
    <property type="term" value="P:monoatomic ion transport"/>
    <property type="evidence" value="ECO:0007669"/>
    <property type="project" value="UniProtKB-KW"/>
</dbReference>
<dbReference type="Pfam" id="PF01554">
    <property type="entry name" value="MatE"/>
    <property type="match status" value="2"/>
</dbReference>
<keyword evidence="6 10" id="KW-1133">Transmembrane helix</keyword>
<dbReference type="STRING" id="1121352.GCA_000620925_01900"/>
<dbReference type="PANTHER" id="PTHR43298">
    <property type="entry name" value="MULTIDRUG RESISTANCE PROTEIN NORM-RELATED"/>
    <property type="match status" value="1"/>
</dbReference>
<feature type="transmembrane region" description="Helical" evidence="10">
    <location>
        <begin position="139"/>
        <end position="156"/>
    </location>
</feature>
<evidence type="ECO:0000256" key="5">
    <source>
        <dbReference type="ARBA" id="ARBA00022692"/>
    </source>
</evidence>
<feature type="transmembrane region" description="Helical" evidence="10">
    <location>
        <begin position="250"/>
        <end position="273"/>
    </location>
</feature>
<evidence type="ECO:0000313" key="11">
    <source>
        <dbReference type="EMBL" id="RRD89131.1"/>
    </source>
</evidence>
<feature type="transmembrane region" description="Helical" evidence="10">
    <location>
        <begin position="99"/>
        <end position="119"/>
    </location>
</feature>
<dbReference type="CDD" id="cd13131">
    <property type="entry name" value="MATE_NorM_like"/>
    <property type="match status" value="1"/>
</dbReference>
<dbReference type="RefSeq" id="WP_124796024.1">
    <property type="nucleotide sequence ID" value="NZ_RQYC01000022.1"/>
</dbReference>